<gene>
    <name evidence="3" type="ORF">WMQ01_08765</name>
</gene>
<keyword evidence="1" id="KW-0175">Coiled coil</keyword>
<feature type="domain" description="Terminase ATPase subunit N-terminal" evidence="2">
    <location>
        <begin position="66"/>
        <end position="116"/>
    </location>
</feature>
<feature type="coiled-coil region" evidence="1">
    <location>
        <begin position="136"/>
        <end position="163"/>
    </location>
</feature>
<evidence type="ECO:0000256" key="1">
    <source>
        <dbReference type="SAM" id="Coils"/>
    </source>
</evidence>
<evidence type="ECO:0000313" key="4">
    <source>
        <dbReference type="Proteomes" id="UP001371299"/>
    </source>
</evidence>
<proteinExistence type="predicted"/>
<reference evidence="3 4" key="1">
    <citation type="submission" date="2024-01" db="EMBL/GenBank/DDBJ databases">
        <title>Description of two novel Corynebacterium species isolated from human nasal passages and skin.</title>
        <authorList>
            <person name="Popowitch E."/>
            <person name="Tran T.H."/>
            <person name="Escapa I.F."/>
            <person name="Bhatt E."/>
            <person name="Sozat A.K."/>
            <person name="Roberts A.Q."/>
            <person name="Segre J.A."/>
            <person name="Kong H."/>
            <person name="Conlan S."/>
            <person name="Lemon K.P."/>
            <person name="Kelly M.S."/>
        </authorList>
    </citation>
    <scope>NUCLEOTIDE SEQUENCE [LARGE SCALE GENOMIC DNA]</scope>
    <source>
        <strain evidence="3 4">KPL2619</strain>
    </source>
</reference>
<protein>
    <submittedName>
        <fullName evidence="3">Transposase</fullName>
    </submittedName>
</protein>
<dbReference type="InterPro" id="IPR009057">
    <property type="entry name" value="Homeodomain-like_sf"/>
</dbReference>
<dbReference type="RefSeq" id="WP_340418590.1">
    <property type="nucleotide sequence ID" value="NZ_JBBMGJ010000017.1"/>
</dbReference>
<name>A0ABU8Y499_9CORY</name>
<organism evidence="3 4">
    <name type="scientific">Corynebacterium yonathiae</name>
    <dbReference type="NCBI Taxonomy" id="2913504"/>
    <lineage>
        <taxon>Bacteria</taxon>
        <taxon>Bacillati</taxon>
        <taxon>Actinomycetota</taxon>
        <taxon>Actinomycetes</taxon>
        <taxon>Mycobacteriales</taxon>
        <taxon>Corynebacteriaceae</taxon>
        <taxon>Corynebacterium</taxon>
    </lineage>
</organism>
<dbReference type="Pfam" id="PF06056">
    <property type="entry name" value="Terminase_5"/>
    <property type="match status" value="1"/>
</dbReference>
<sequence>MSNIRYTNAHRFKALEVFDRTQSVTKTVRELGYPGRWTLHRWIRQRSEPPSSPIRRTTLKRYPFTTKLKAVELFNSGMSPDAVAAELSLNSKMSVYAWAQRFREEGKWGLMSATERKQSAGIVTHNALEKSLPDDARQLKKLAARLSAEKAVLEKELEEIKKDDSIDPTNLSNRFKTIVVDALRSAFPISLLLDIVGLSSSSFYYRFKAMKRPLTWCICSPR</sequence>
<dbReference type="Proteomes" id="UP001371299">
    <property type="component" value="Unassembled WGS sequence"/>
</dbReference>
<dbReference type="SUPFAM" id="SSF46689">
    <property type="entry name" value="Homeodomain-like"/>
    <property type="match status" value="1"/>
</dbReference>
<accession>A0ABU8Y499</accession>
<dbReference type="EMBL" id="JBBMGJ010000017">
    <property type="protein sequence ID" value="MEK0146157.1"/>
    <property type="molecule type" value="Genomic_DNA"/>
</dbReference>
<evidence type="ECO:0000259" key="2">
    <source>
        <dbReference type="Pfam" id="PF06056"/>
    </source>
</evidence>
<dbReference type="InterPro" id="IPR010332">
    <property type="entry name" value="ATPase_terminase-su_N"/>
</dbReference>
<comment type="caution">
    <text evidence="3">The sequence shown here is derived from an EMBL/GenBank/DDBJ whole genome shotgun (WGS) entry which is preliminary data.</text>
</comment>
<evidence type="ECO:0000313" key="3">
    <source>
        <dbReference type="EMBL" id="MEK0146157.1"/>
    </source>
</evidence>
<keyword evidence="4" id="KW-1185">Reference proteome</keyword>